<name>A0A8H9KUT9_9MICO</name>
<sequence length="297" mass="33152">MARRPTPLPTALEPAFTTAQARLVGVRPDRLRAGDLLTPTSGVRSRRSDDITHVSTAHAYALVLPRPFAFSHETAARLFGLPVPRPWKAGQPLHVMRPTGTPLVVRAGITSHRGLERRYTEFARALPVTDPLETWADLAGTLAEDDVLAVADALLAQGLARPKDLERAAADRRTKGCGALRRCAAAARPGAASPWESKARHTFITWGLPEPELNVDVRSSDGRWLARPDFLWRARRVVGEYDGDQHRTDRAQWQYERERRARLEDAGFTYVEMTSLSLTSPRHRDALRERLTRLLLG</sequence>
<dbReference type="EMBL" id="BMEA01000002">
    <property type="protein sequence ID" value="GGB84102.1"/>
    <property type="molecule type" value="Genomic_DNA"/>
</dbReference>
<dbReference type="Proteomes" id="UP000628079">
    <property type="component" value="Unassembled WGS sequence"/>
</dbReference>
<evidence type="ECO:0000313" key="2">
    <source>
        <dbReference type="Proteomes" id="UP000628079"/>
    </source>
</evidence>
<proteinExistence type="predicted"/>
<dbReference type="AlphaFoldDB" id="A0A8H9KUT9"/>
<evidence type="ECO:0000313" key="1">
    <source>
        <dbReference type="EMBL" id="GGB84102.1"/>
    </source>
</evidence>
<protein>
    <recommendedName>
        <fullName evidence="3">DUF559 domain-containing protein</fullName>
    </recommendedName>
</protein>
<accession>A0A8H9KUT9</accession>
<evidence type="ECO:0008006" key="3">
    <source>
        <dbReference type="Google" id="ProtNLM"/>
    </source>
</evidence>
<reference evidence="1" key="1">
    <citation type="journal article" date="2014" name="Int. J. Syst. Evol. Microbiol.">
        <title>Complete genome sequence of Corynebacterium casei LMG S-19264T (=DSM 44701T), isolated from a smear-ripened cheese.</title>
        <authorList>
            <consortium name="US DOE Joint Genome Institute (JGI-PGF)"/>
            <person name="Walter F."/>
            <person name="Albersmeier A."/>
            <person name="Kalinowski J."/>
            <person name="Ruckert C."/>
        </authorList>
    </citation>
    <scope>NUCLEOTIDE SEQUENCE</scope>
    <source>
        <strain evidence="1">CGMCC 1.10749</strain>
    </source>
</reference>
<reference evidence="1" key="2">
    <citation type="submission" date="2020-09" db="EMBL/GenBank/DDBJ databases">
        <authorList>
            <person name="Sun Q."/>
            <person name="Zhou Y."/>
        </authorList>
    </citation>
    <scope>NUCLEOTIDE SEQUENCE</scope>
    <source>
        <strain evidence="1">CGMCC 1.10749</strain>
    </source>
</reference>
<comment type="caution">
    <text evidence="1">The sequence shown here is derived from an EMBL/GenBank/DDBJ whole genome shotgun (WGS) entry which is preliminary data.</text>
</comment>
<gene>
    <name evidence="1" type="ORF">GCM10011314_24670</name>
</gene>
<organism evidence="1 2">
    <name type="scientific">Knoellia flava</name>
    <dbReference type="NCBI Taxonomy" id="913969"/>
    <lineage>
        <taxon>Bacteria</taxon>
        <taxon>Bacillati</taxon>
        <taxon>Actinomycetota</taxon>
        <taxon>Actinomycetes</taxon>
        <taxon>Micrococcales</taxon>
        <taxon>Intrasporangiaceae</taxon>
        <taxon>Knoellia</taxon>
    </lineage>
</organism>
<dbReference type="RefSeq" id="WP_156971691.1">
    <property type="nucleotide sequence ID" value="NZ_BMEA01000002.1"/>
</dbReference>